<name>A0A1X7JLU2_9BACL</name>
<dbReference type="EMBL" id="FXAZ01000001">
    <property type="protein sequence ID" value="SMG29176.1"/>
    <property type="molecule type" value="Genomic_DNA"/>
</dbReference>
<sequence length="73" mass="8108">MSNKVYRGKEIEVYFDSEKCIHSGVCVKGMPQVFDLNKRPWVNTEGASANEIAAHIDSCPSGALSYKRLSQES</sequence>
<dbReference type="Gene3D" id="3.30.70.20">
    <property type="match status" value="1"/>
</dbReference>
<feature type="domain" description="4Fe-4S ferredoxin-type" evidence="1">
    <location>
        <begin position="11"/>
        <end position="39"/>
    </location>
</feature>
<dbReference type="AlphaFoldDB" id="A0A1X7JLU2"/>
<dbReference type="SUPFAM" id="SSF54862">
    <property type="entry name" value="4Fe-4S ferredoxins"/>
    <property type="match status" value="1"/>
</dbReference>
<keyword evidence="3" id="KW-1185">Reference proteome</keyword>
<organism evidence="2 3">
    <name type="scientific">Paenibacillus aquistagni</name>
    <dbReference type="NCBI Taxonomy" id="1852522"/>
    <lineage>
        <taxon>Bacteria</taxon>
        <taxon>Bacillati</taxon>
        <taxon>Bacillota</taxon>
        <taxon>Bacilli</taxon>
        <taxon>Bacillales</taxon>
        <taxon>Paenibacillaceae</taxon>
        <taxon>Paenibacillus</taxon>
    </lineage>
</organism>
<dbReference type="InterPro" id="IPR010693">
    <property type="entry name" value="Divergent_4Fe-4S_mono-cluster"/>
</dbReference>
<evidence type="ECO:0000313" key="2">
    <source>
        <dbReference type="EMBL" id="SMG29176.1"/>
    </source>
</evidence>
<dbReference type="Proteomes" id="UP000193834">
    <property type="component" value="Unassembled WGS sequence"/>
</dbReference>
<protein>
    <submittedName>
        <fullName evidence="2">Uncharacterized Fe-S cluster protein YjdI</fullName>
    </submittedName>
</protein>
<dbReference type="RefSeq" id="WP_244903319.1">
    <property type="nucleotide sequence ID" value="NZ_FXAZ01000001.1"/>
</dbReference>
<dbReference type="Pfam" id="PF06902">
    <property type="entry name" value="Fer4_19"/>
    <property type="match status" value="1"/>
</dbReference>
<evidence type="ECO:0000313" key="3">
    <source>
        <dbReference type="Proteomes" id="UP000193834"/>
    </source>
</evidence>
<accession>A0A1X7JLU2</accession>
<proteinExistence type="predicted"/>
<evidence type="ECO:0000259" key="1">
    <source>
        <dbReference type="PROSITE" id="PS51379"/>
    </source>
</evidence>
<dbReference type="STRING" id="1852522.SAMN06295960_1738"/>
<reference evidence="2 3" key="1">
    <citation type="submission" date="2017-04" db="EMBL/GenBank/DDBJ databases">
        <authorList>
            <person name="Afonso C.L."/>
            <person name="Miller P.J."/>
            <person name="Scott M.A."/>
            <person name="Spackman E."/>
            <person name="Goraichik I."/>
            <person name="Dimitrov K.M."/>
            <person name="Suarez D.L."/>
            <person name="Swayne D.E."/>
        </authorList>
    </citation>
    <scope>NUCLEOTIDE SEQUENCE [LARGE SCALE GENOMIC DNA]</scope>
    <source>
        <strain evidence="2 3">11</strain>
    </source>
</reference>
<dbReference type="PROSITE" id="PS51379">
    <property type="entry name" value="4FE4S_FER_2"/>
    <property type="match status" value="1"/>
</dbReference>
<dbReference type="InterPro" id="IPR017896">
    <property type="entry name" value="4Fe4S_Fe-S-bd"/>
</dbReference>
<gene>
    <name evidence="2" type="ORF">SAMN06295960_1738</name>
</gene>